<feature type="transmembrane region" description="Helical" evidence="14">
    <location>
        <begin position="400"/>
        <end position="419"/>
    </location>
</feature>
<name>A0A1H6PX59_YARLL</name>
<organism evidence="16 17">
    <name type="scientific">Yarrowia lipolytica</name>
    <name type="common">Candida lipolytica</name>
    <dbReference type="NCBI Taxonomy" id="4952"/>
    <lineage>
        <taxon>Eukaryota</taxon>
        <taxon>Fungi</taxon>
        <taxon>Dikarya</taxon>
        <taxon>Ascomycota</taxon>
        <taxon>Saccharomycotina</taxon>
        <taxon>Dipodascomycetes</taxon>
        <taxon>Dipodascales</taxon>
        <taxon>Dipodascales incertae sedis</taxon>
        <taxon>Yarrowia</taxon>
    </lineage>
</organism>
<evidence type="ECO:0000256" key="14">
    <source>
        <dbReference type="RuleBase" id="RU366042"/>
    </source>
</evidence>
<accession>A0A1H6PX59</accession>
<evidence type="ECO:0000256" key="4">
    <source>
        <dbReference type="ARBA" id="ARBA00022692"/>
    </source>
</evidence>
<evidence type="ECO:0000256" key="6">
    <source>
        <dbReference type="ARBA" id="ARBA00022842"/>
    </source>
</evidence>
<dbReference type="Pfam" id="PF22099">
    <property type="entry name" value="MRS2-like"/>
    <property type="match status" value="1"/>
</dbReference>
<reference evidence="16 17" key="1">
    <citation type="journal article" date="2016" name="PLoS ONE">
        <title>Sequence Assembly of Yarrowia lipolytica Strain W29/CLIB89 Shows Transposable Element Diversity.</title>
        <authorList>
            <person name="Magnan C."/>
            <person name="Yu J."/>
            <person name="Chang I."/>
            <person name="Jahn E."/>
            <person name="Kanomata Y."/>
            <person name="Wu J."/>
            <person name="Zeller M."/>
            <person name="Oakes M."/>
            <person name="Baldi P."/>
            <person name="Sandmeyer S."/>
        </authorList>
    </citation>
    <scope>NUCLEOTIDE SEQUENCE [LARGE SCALE GENOMIC DNA]</scope>
    <source>
        <strain evidence="17">CLIB89(W29)</strain>
    </source>
</reference>
<feature type="transmembrane region" description="Helical" evidence="14">
    <location>
        <begin position="431"/>
        <end position="451"/>
    </location>
</feature>
<dbReference type="Gene3D" id="1.20.58.340">
    <property type="entry name" value="Magnesium transport protein CorA, transmembrane region"/>
    <property type="match status" value="1"/>
</dbReference>
<keyword evidence="4 14" id="KW-0812">Transmembrane</keyword>
<feature type="compositionally biased region" description="Acidic residues" evidence="15">
    <location>
        <begin position="94"/>
        <end position="105"/>
    </location>
</feature>
<dbReference type="eggNOG" id="KOG2662">
    <property type="taxonomic scope" value="Eukaryota"/>
</dbReference>
<dbReference type="GO" id="GO:0045016">
    <property type="term" value="P:mitochondrial magnesium ion transmembrane transport"/>
    <property type="evidence" value="ECO:0007669"/>
    <property type="project" value="TreeGrafter"/>
</dbReference>
<keyword evidence="8 14" id="KW-1133">Transmembrane helix</keyword>
<proteinExistence type="inferred from homology"/>
<comment type="function">
    <text evidence="12">High-conductance magnesium-selective channel that mediates the influx of magnesium into the mitochondrial matrix. Essential for the splicing of mRNA group II introns in mitochondria by affecting mitochondrial magnesium concentrations, which are critical for group II intron splicing. It also suppresses a variety of mitochondrial intron mutations and its absence may disturb the assembly of mitochondrial membrane complexes.</text>
</comment>
<evidence type="ECO:0000256" key="13">
    <source>
        <dbReference type="ARBA" id="ARBA00046701"/>
    </source>
</evidence>
<keyword evidence="5 14" id="KW-0999">Mitochondrion inner membrane</keyword>
<keyword evidence="11 14" id="KW-0472">Membrane</keyword>
<evidence type="ECO:0000256" key="1">
    <source>
        <dbReference type="ARBA" id="ARBA00004448"/>
    </source>
</evidence>
<dbReference type="CDD" id="cd12823">
    <property type="entry name" value="Mrs2_Mfm1p-like"/>
    <property type="match status" value="1"/>
</dbReference>
<dbReference type="Proteomes" id="UP000182444">
    <property type="component" value="Chromosome 1F"/>
</dbReference>
<comment type="similarity">
    <text evidence="2 14">Belongs to the CorA metal ion transporter (MIT) (TC 1.A.35) family.</text>
</comment>
<evidence type="ECO:0000256" key="7">
    <source>
        <dbReference type="ARBA" id="ARBA00022946"/>
    </source>
</evidence>
<comment type="subunit">
    <text evidence="13">Homopentamer. Forms homooligomers. Interacts with MFM1.</text>
</comment>
<comment type="subcellular location">
    <subcellularLocation>
        <location evidence="1 14">Mitochondrion inner membrane</location>
        <topology evidence="1 14">Multi-pass membrane protein</topology>
    </subcellularLocation>
</comment>
<dbReference type="KEGG" id="yli:2908419"/>
<gene>
    <name evidence="16" type="ORF">YALI1_F09314g</name>
</gene>
<keyword evidence="9 14" id="KW-0406">Ion transport</keyword>
<dbReference type="GeneID" id="2908419"/>
<evidence type="ECO:0000256" key="10">
    <source>
        <dbReference type="ARBA" id="ARBA00023128"/>
    </source>
</evidence>
<dbReference type="EMBL" id="CP017558">
    <property type="protein sequence ID" value="AOW06747.1"/>
    <property type="molecule type" value="Genomic_DNA"/>
</dbReference>
<dbReference type="GO" id="GO:0005743">
    <property type="term" value="C:mitochondrial inner membrane"/>
    <property type="evidence" value="ECO:0007669"/>
    <property type="project" value="UniProtKB-SubCell"/>
</dbReference>
<keyword evidence="6 14" id="KW-0460">Magnesium</keyword>
<feature type="region of interest" description="Disordered" evidence="15">
    <location>
        <begin position="48"/>
        <end position="117"/>
    </location>
</feature>
<dbReference type="InterPro" id="IPR039204">
    <property type="entry name" value="MRS2-like"/>
</dbReference>
<evidence type="ECO:0000256" key="5">
    <source>
        <dbReference type="ARBA" id="ARBA00022792"/>
    </source>
</evidence>
<evidence type="ECO:0000256" key="3">
    <source>
        <dbReference type="ARBA" id="ARBA00022448"/>
    </source>
</evidence>
<evidence type="ECO:0000256" key="12">
    <source>
        <dbReference type="ARBA" id="ARBA00046105"/>
    </source>
</evidence>
<keyword evidence="3 14" id="KW-0813">Transport</keyword>
<feature type="compositionally biased region" description="Basic and acidic residues" evidence="15">
    <location>
        <begin position="50"/>
        <end position="93"/>
    </location>
</feature>
<keyword evidence="10" id="KW-0496">Mitochondrion</keyword>
<dbReference type="RefSeq" id="XP_505070.2">
    <property type="nucleotide sequence ID" value="XM_505070.3"/>
</dbReference>
<dbReference type="OrthoDB" id="10251508at2759"/>
<dbReference type="VEuPathDB" id="FungiDB:YALI0_F06248g"/>
<evidence type="ECO:0000313" key="17">
    <source>
        <dbReference type="Proteomes" id="UP000182444"/>
    </source>
</evidence>
<evidence type="ECO:0000256" key="2">
    <source>
        <dbReference type="ARBA" id="ARBA00009765"/>
    </source>
</evidence>
<evidence type="ECO:0000256" key="9">
    <source>
        <dbReference type="ARBA" id="ARBA00023065"/>
    </source>
</evidence>
<dbReference type="PANTHER" id="PTHR13890">
    <property type="entry name" value="RNA SPLICING PROTEIN MRS2, MITOCHONDRIAL"/>
    <property type="match status" value="1"/>
</dbReference>
<dbReference type="PANTHER" id="PTHR13890:SF27">
    <property type="entry name" value="MAGNESIUM TRANSPORTER MRS2, MITOCHONDRIAL"/>
    <property type="match status" value="1"/>
</dbReference>
<dbReference type="AlphaFoldDB" id="A0A1H6PX59"/>
<dbReference type="VEuPathDB" id="FungiDB:YALI1_F09314g"/>
<dbReference type="GO" id="GO:0015095">
    <property type="term" value="F:magnesium ion transmembrane transporter activity"/>
    <property type="evidence" value="ECO:0007669"/>
    <property type="project" value="TreeGrafter"/>
</dbReference>
<dbReference type="Gene3D" id="2.40.128.330">
    <property type="match status" value="1"/>
</dbReference>
<evidence type="ECO:0000256" key="11">
    <source>
        <dbReference type="ARBA" id="ARBA00023136"/>
    </source>
</evidence>
<protein>
    <recommendedName>
        <fullName evidence="14">Magnesium transporter</fullName>
    </recommendedName>
</protein>
<evidence type="ECO:0000256" key="8">
    <source>
        <dbReference type="ARBA" id="ARBA00022989"/>
    </source>
</evidence>
<evidence type="ECO:0000313" key="16">
    <source>
        <dbReference type="EMBL" id="AOW06747.1"/>
    </source>
</evidence>
<sequence length="522" mass="59654">MNRWTRCWGITNIARRPKQVKWGAAGVNMLRPTTRALPLAQKIHQASVFRKNDDLDDKRQKNPDFNRDRNSNEMENHEDGEEHQRLEAEHSAAEEDISDAEEHMDEEEHKDHQEEEDPHHFAFSDNYSEAVLGGEISATVFDVTGKVVHVAHKMTKYEFLLEHGLYPRDLRNIDPSPVSIIPSILARGRKGAGRCILVNLLHIKALILHDKVLIFDTHSKNKSDTHRLGMFLYELENKLKPTINPEKMHTDMTVLPFELRVLEAILVNVMTTLDGELQVHLKTLNEILVGLEDHVDREQLKELLIGNKNVSRFYQKAVLIRDVLEELLESDDDLQQLYLGTHPKEGLAEVELLIESYCKQADEIVQQASNVRSHIRSTEEIVNIIVDANRNALMLLELKVTIVTVGFAVGAFVAALYGMNLENFIEETNEGMVLVVGVACLGGLLVTWFNLTKLHKTQKIAMFSNAATHTASKPYMLQWIIGLLRRKRTKSRFDNIDMSRPKMKGKKSNILHQLTKMTGKRR</sequence>
<evidence type="ECO:0000256" key="15">
    <source>
        <dbReference type="SAM" id="MobiDB-lite"/>
    </source>
</evidence>
<keyword evidence="7" id="KW-0809">Transit peptide</keyword>
<feature type="compositionally biased region" description="Basic and acidic residues" evidence="15">
    <location>
        <begin position="106"/>
        <end position="117"/>
    </location>
</feature>